<dbReference type="OrthoDB" id="289995at2"/>
<proteinExistence type="inferred from homology"/>
<dbReference type="HOGENOM" id="CLU_163140_3_2_0"/>
<sequence length="76" mass="8412">MNPLSIQEAQACLADLIHRLSPGEEVILTENGQPVARLVATCTPPPRPVPKLGTQRGSVLSMEHFDDPLEEFEEYQ</sequence>
<evidence type="ECO:0000256" key="1">
    <source>
        <dbReference type="ARBA" id="ARBA00009981"/>
    </source>
</evidence>
<dbReference type="KEGG" id="ctm:Cabther_B0131"/>
<reference evidence="2 3" key="1">
    <citation type="journal article" date="2012" name="Environ. Microbiol.">
        <title>Complete genome of Candidatus Chloracidobacterium thermophilum, a chlorophyll-based photoheterotroph belonging to the phylum Acidobacteria.</title>
        <authorList>
            <person name="Garcia Costas A.M."/>
            <person name="Liu Z."/>
            <person name="Tomsho L.P."/>
            <person name="Schuster S.C."/>
            <person name="Ward D.M."/>
            <person name="Bryant D.A."/>
        </authorList>
    </citation>
    <scope>NUCLEOTIDE SEQUENCE [LARGE SCALE GENOMIC DNA]</scope>
    <source>
        <strain evidence="2 3">B</strain>
    </source>
</reference>
<gene>
    <name evidence="2" type="ordered locus">Cabther_B0131</name>
</gene>
<keyword evidence="3" id="KW-1185">Reference proteome</keyword>
<dbReference type="Gene3D" id="3.40.1620.10">
    <property type="entry name" value="YefM-like domain"/>
    <property type="match status" value="1"/>
</dbReference>
<dbReference type="InterPro" id="IPR036165">
    <property type="entry name" value="YefM-like_sf"/>
</dbReference>
<evidence type="ECO:0000313" key="2">
    <source>
        <dbReference type="EMBL" id="AEP13136.1"/>
    </source>
</evidence>
<evidence type="ECO:0000313" key="3">
    <source>
        <dbReference type="Proteomes" id="UP000006791"/>
    </source>
</evidence>
<accession>G2LJW9</accession>
<dbReference type="SUPFAM" id="SSF143120">
    <property type="entry name" value="YefM-like"/>
    <property type="match status" value="1"/>
</dbReference>
<dbReference type="AlphaFoldDB" id="G2LJW9"/>
<organism evidence="2 3">
    <name type="scientific">Chloracidobacterium thermophilum (strain B)</name>
    <dbReference type="NCBI Taxonomy" id="981222"/>
    <lineage>
        <taxon>Bacteria</taxon>
        <taxon>Pseudomonadati</taxon>
        <taxon>Acidobacteriota</taxon>
        <taxon>Terriglobia</taxon>
        <taxon>Terriglobales</taxon>
        <taxon>Acidobacteriaceae</taxon>
        <taxon>Chloracidobacterium</taxon>
    </lineage>
</organism>
<dbReference type="RefSeq" id="WP_014100874.1">
    <property type="nucleotide sequence ID" value="NC_016025.1"/>
</dbReference>
<dbReference type="EMBL" id="CP002515">
    <property type="protein sequence ID" value="AEP13136.1"/>
    <property type="molecule type" value="Genomic_DNA"/>
</dbReference>
<comment type="similarity">
    <text evidence="1">Belongs to the phD/YefM antitoxin family.</text>
</comment>
<dbReference type="Proteomes" id="UP000006791">
    <property type="component" value="Chromosome 2"/>
</dbReference>
<protein>
    <submittedName>
        <fullName evidence="2">Antitoxin of toxin-antitoxin stability system</fullName>
    </submittedName>
</protein>
<name>G2LJW9_CHLTF</name>